<feature type="transmembrane region" description="Helical" evidence="5">
    <location>
        <begin position="164"/>
        <end position="183"/>
    </location>
</feature>
<evidence type="ECO:0000313" key="7">
    <source>
        <dbReference type="Proteomes" id="UP001210538"/>
    </source>
</evidence>
<organism evidence="6 7">
    <name type="scientific">Enterobacter ludwigii</name>
    <dbReference type="NCBI Taxonomy" id="299767"/>
    <lineage>
        <taxon>Bacteria</taxon>
        <taxon>Pseudomonadati</taxon>
        <taxon>Pseudomonadota</taxon>
        <taxon>Gammaproteobacteria</taxon>
        <taxon>Enterobacterales</taxon>
        <taxon>Enterobacteriaceae</taxon>
        <taxon>Enterobacter</taxon>
        <taxon>Enterobacter cloacae complex</taxon>
    </lineage>
</organism>
<protein>
    <submittedName>
        <fullName evidence="6">Type IV secretion system protein</fullName>
    </submittedName>
</protein>
<comment type="subcellular location">
    <subcellularLocation>
        <location evidence="1">Membrane</location>
        <topology evidence="1">Multi-pass membrane protein</topology>
    </subcellularLocation>
</comment>
<feature type="transmembrane region" description="Helical" evidence="5">
    <location>
        <begin position="228"/>
        <end position="250"/>
    </location>
</feature>
<feature type="transmembrane region" description="Helical" evidence="5">
    <location>
        <begin position="190"/>
        <end position="208"/>
    </location>
</feature>
<evidence type="ECO:0000256" key="2">
    <source>
        <dbReference type="ARBA" id="ARBA00022692"/>
    </source>
</evidence>
<dbReference type="RefSeq" id="WP_227119145.1">
    <property type="nucleotide sequence ID" value="NZ_CP116351.1"/>
</dbReference>
<keyword evidence="7" id="KW-1185">Reference proteome</keyword>
<evidence type="ECO:0000256" key="5">
    <source>
        <dbReference type="SAM" id="Phobius"/>
    </source>
</evidence>
<keyword evidence="3 5" id="KW-1133">Transmembrane helix</keyword>
<evidence type="ECO:0000256" key="4">
    <source>
        <dbReference type="ARBA" id="ARBA00023136"/>
    </source>
</evidence>
<keyword evidence="2 5" id="KW-0812">Transmembrane</keyword>
<gene>
    <name evidence="6" type="ORF">PHA72_28310</name>
</gene>
<feature type="transmembrane region" description="Helical" evidence="5">
    <location>
        <begin position="136"/>
        <end position="158"/>
    </location>
</feature>
<reference evidence="6 7" key="1">
    <citation type="submission" date="2023-01" db="EMBL/GenBank/DDBJ databases">
        <title>Genome sequence resource and annotation of Enterobacter ludwigii, an economically important pathogen of seedling wilt with strawberry.</title>
        <authorList>
            <person name="Xie Y."/>
        </authorList>
    </citation>
    <scope>NUCLEOTIDE SEQUENCE [LARGE SCALE GENOMIC DNA]</scope>
    <source>
        <strain evidence="6 7">CM-TZ4</strain>
        <plasmid evidence="6 7">unnamed4</plasmid>
    </source>
</reference>
<dbReference type="GO" id="GO:0016020">
    <property type="term" value="C:membrane"/>
    <property type="evidence" value="ECO:0007669"/>
    <property type="project" value="UniProtKB-SubCell"/>
</dbReference>
<proteinExistence type="predicted"/>
<evidence type="ECO:0000313" key="6">
    <source>
        <dbReference type="EMBL" id="WCE16352.1"/>
    </source>
</evidence>
<evidence type="ECO:0000256" key="1">
    <source>
        <dbReference type="ARBA" id="ARBA00004141"/>
    </source>
</evidence>
<sequence>MATSDFFQTARDVILTTLDQSTTGQLSHMSSMASSLAKFGISIYVLWYAYTVVIGKQKSPVQEFMWNLCRFWMVTIFITNMGGWLESSFGAIDGLKESFAGGDPWLWLDQLWTKTQQVAAFLMSKDPSTYVKTDGAIAAIFTYAGGIVALLLCAIVYFSAEVTLKILTVTAPLFILCLSFGFLRQMFNSWLQLIFSSLLIFLFGALALKAGTTFLNGILSVSVQDAQPLNLIATGATALVAGAFMAWIIWQAKSYASQLAGVGVEGALQGAAAMGLGAASFGASRMAGKALGMGKNAGIGGLKGLRREKDGLSQSPGASGKLGNLTGQGINIGAKKLRNAAVEMAKKKYGS</sequence>
<dbReference type="GO" id="GO:0030255">
    <property type="term" value="P:protein secretion by the type IV secretion system"/>
    <property type="evidence" value="ECO:0007669"/>
    <property type="project" value="InterPro"/>
</dbReference>
<accession>A0AAX3LK52</accession>
<keyword evidence="4 5" id="KW-0472">Membrane</keyword>
<feature type="transmembrane region" description="Helical" evidence="5">
    <location>
        <begin position="67"/>
        <end position="85"/>
    </location>
</feature>
<dbReference type="Proteomes" id="UP001210538">
    <property type="component" value="Plasmid unnamed4"/>
</dbReference>
<name>A0AAX3LK52_9ENTR</name>
<evidence type="ECO:0000256" key="3">
    <source>
        <dbReference type="ARBA" id="ARBA00022989"/>
    </source>
</evidence>
<feature type="transmembrane region" description="Helical" evidence="5">
    <location>
        <begin position="36"/>
        <end position="55"/>
    </location>
</feature>
<dbReference type="AlphaFoldDB" id="A0AAX3LK52"/>
<geneLocation type="plasmid" evidence="6 7">
    <name>unnamed4</name>
</geneLocation>
<dbReference type="Pfam" id="PF04610">
    <property type="entry name" value="TrbL"/>
    <property type="match status" value="1"/>
</dbReference>
<dbReference type="InterPro" id="IPR007688">
    <property type="entry name" value="Conjugal_tfr_TrbL/VirB6"/>
</dbReference>
<dbReference type="EMBL" id="CP116351">
    <property type="protein sequence ID" value="WCE16352.1"/>
    <property type="molecule type" value="Genomic_DNA"/>
</dbReference>
<keyword evidence="6" id="KW-0614">Plasmid</keyword>